<dbReference type="AlphaFoldDB" id="A0A6A5U7H2"/>
<feature type="region of interest" description="Disordered" evidence="1">
    <location>
        <begin position="172"/>
        <end position="225"/>
    </location>
</feature>
<accession>A0A6A5U7H2</accession>
<proteinExistence type="predicted"/>
<feature type="compositionally biased region" description="Polar residues" evidence="1">
    <location>
        <begin position="172"/>
        <end position="183"/>
    </location>
</feature>
<dbReference type="EMBL" id="ML976983">
    <property type="protein sequence ID" value="KAF1960280.1"/>
    <property type="molecule type" value="Genomic_DNA"/>
</dbReference>
<dbReference type="OrthoDB" id="4187154at2759"/>
<protein>
    <submittedName>
        <fullName evidence="2">Uncharacterized protein</fullName>
    </submittedName>
</protein>
<evidence type="ECO:0000313" key="3">
    <source>
        <dbReference type="Proteomes" id="UP000800035"/>
    </source>
</evidence>
<name>A0A6A5U7H2_9PLEO</name>
<evidence type="ECO:0000313" key="2">
    <source>
        <dbReference type="EMBL" id="KAF1960280.1"/>
    </source>
</evidence>
<dbReference type="Proteomes" id="UP000800035">
    <property type="component" value="Unassembled WGS sequence"/>
</dbReference>
<keyword evidence="3" id="KW-1185">Reference proteome</keyword>
<sequence length="583" mass="63064">MMERTVELGRAVLSLTTTNLELWLTTLITISPKQHTTNFQQLRSASLIDFLSSGETWVDRGNGMHMVLEITLRGEHLESDKLRRVAEGIVKAPAWEKLNLQLSLPLELHPQPGRIHINIAQLRGDTDADTKKGHRIYADVPSADVKPPEGMPTASLQSIHFALVFSESRAKSTSARQKLQKQQRGNAAARPNGGGMHQVRSGAPDMSAEEDPETVGSSDGELLLPGQELSLLTQSRKRKRPLALPNRLSPSQAQVLTMPAHQKESRRPHTGSAVPVVCAEITDIPESQLIQDFVDAAVRLSVFGTLRGTAAGCKIKANTFAGGLAEVAPTLWRPGYIEAITQRAHLIPSLSLSLGRIGSRAQSLSLQNKIGALVSPLHLQRMHSPSTLDANTVASAASAHIWIHAQRSLTSKPPSVLNLVFCMPTIQPDMPSEDDEILEVSDLRFCDDIETAAVDFAAQELSDWIPPEFLPDSAEPGGTGDILFAEDGGLTNLVDLAESPGIVKQTIADPINQQGYLQLASDNWSGVGTSSRDGGCDEDLFATDNSDNDVSPHDHDWFYEREDCGGTEVDALQTALGGGILTF</sequence>
<organism evidence="2 3">
    <name type="scientific">Byssothecium circinans</name>
    <dbReference type="NCBI Taxonomy" id="147558"/>
    <lineage>
        <taxon>Eukaryota</taxon>
        <taxon>Fungi</taxon>
        <taxon>Dikarya</taxon>
        <taxon>Ascomycota</taxon>
        <taxon>Pezizomycotina</taxon>
        <taxon>Dothideomycetes</taxon>
        <taxon>Pleosporomycetidae</taxon>
        <taxon>Pleosporales</taxon>
        <taxon>Massarineae</taxon>
        <taxon>Massarinaceae</taxon>
        <taxon>Byssothecium</taxon>
    </lineage>
</organism>
<gene>
    <name evidence="2" type="ORF">CC80DRAFT_532772</name>
</gene>
<reference evidence="2" key="1">
    <citation type="journal article" date="2020" name="Stud. Mycol.">
        <title>101 Dothideomycetes genomes: a test case for predicting lifestyles and emergence of pathogens.</title>
        <authorList>
            <person name="Haridas S."/>
            <person name="Albert R."/>
            <person name="Binder M."/>
            <person name="Bloem J."/>
            <person name="Labutti K."/>
            <person name="Salamov A."/>
            <person name="Andreopoulos B."/>
            <person name="Baker S."/>
            <person name="Barry K."/>
            <person name="Bills G."/>
            <person name="Bluhm B."/>
            <person name="Cannon C."/>
            <person name="Castanera R."/>
            <person name="Culley D."/>
            <person name="Daum C."/>
            <person name="Ezra D."/>
            <person name="Gonzalez J."/>
            <person name="Henrissat B."/>
            <person name="Kuo A."/>
            <person name="Liang C."/>
            <person name="Lipzen A."/>
            <person name="Lutzoni F."/>
            <person name="Magnuson J."/>
            <person name="Mondo S."/>
            <person name="Nolan M."/>
            <person name="Ohm R."/>
            <person name="Pangilinan J."/>
            <person name="Park H.-J."/>
            <person name="Ramirez L."/>
            <person name="Alfaro M."/>
            <person name="Sun H."/>
            <person name="Tritt A."/>
            <person name="Yoshinaga Y."/>
            <person name="Zwiers L.-H."/>
            <person name="Turgeon B."/>
            <person name="Goodwin S."/>
            <person name="Spatafora J."/>
            <person name="Crous P."/>
            <person name="Grigoriev I."/>
        </authorList>
    </citation>
    <scope>NUCLEOTIDE SEQUENCE</scope>
    <source>
        <strain evidence="2">CBS 675.92</strain>
    </source>
</reference>
<evidence type="ECO:0000256" key="1">
    <source>
        <dbReference type="SAM" id="MobiDB-lite"/>
    </source>
</evidence>